<dbReference type="GeneID" id="110255019"/>
<dbReference type="EnsemblMetazoa" id="XM_021062084.2">
    <property type="protein sequence ID" value="XP_020917743.1"/>
    <property type="gene ID" value="LOC110255019"/>
</dbReference>
<evidence type="ECO:0000256" key="3">
    <source>
        <dbReference type="SAM" id="MobiDB-lite"/>
    </source>
</evidence>
<dbReference type="InterPro" id="IPR002209">
    <property type="entry name" value="Fibroblast_GF_fam"/>
</dbReference>
<name>A0A913YBH6_EXADI</name>
<dbReference type="Gene3D" id="2.80.10.50">
    <property type="match status" value="1"/>
</dbReference>
<organism evidence="4 5">
    <name type="scientific">Exaiptasia diaphana</name>
    <name type="common">Tropical sea anemone</name>
    <name type="synonym">Aiptasia pulchella</name>
    <dbReference type="NCBI Taxonomy" id="2652724"/>
    <lineage>
        <taxon>Eukaryota</taxon>
        <taxon>Metazoa</taxon>
        <taxon>Cnidaria</taxon>
        <taxon>Anthozoa</taxon>
        <taxon>Hexacorallia</taxon>
        <taxon>Actiniaria</taxon>
        <taxon>Aiptasiidae</taxon>
        <taxon>Exaiptasia</taxon>
    </lineage>
</organism>
<dbReference type="PRINTS" id="PR00262">
    <property type="entry name" value="IL1HBGF"/>
</dbReference>
<dbReference type="Pfam" id="PF00167">
    <property type="entry name" value="FGF"/>
    <property type="match status" value="1"/>
</dbReference>
<keyword evidence="2" id="KW-0732">Signal</keyword>
<dbReference type="CDD" id="cd00058">
    <property type="entry name" value="beta-trefoil_FGF"/>
    <property type="match status" value="1"/>
</dbReference>
<dbReference type="InterPro" id="IPR008996">
    <property type="entry name" value="IL1/FGF"/>
</dbReference>
<feature type="region of interest" description="Disordered" evidence="3">
    <location>
        <begin position="43"/>
        <end position="68"/>
    </location>
</feature>
<dbReference type="OrthoDB" id="5987799at2759"/>
<dbReference type="SMART" id="SM00442">
    <property type="entry name" value="FGF"/>
    <property type="match status" value="1"/>
</dbReference>
<dbReference type="InterPro" id="IPR056378">
    <property type="entry name" value="Let-756-like_FGF"/>
</dbReference>
<evidence type="ECO:0000313" key="5">
    <source>
        <dbReference type="Proteomes" id="UP000887567"/>
    </source>
</evidence>
<dbReference type="KEGG" id="epa:110255019"/>
<accession>A0A913YBH6</accession>
<evidence type="ECO:0000256" key="1">
    <source>
        <dbReference type="ARBA" id="ARBA00007936"/>
    </source>
</evidence>
<evidence type="ECO:0000313" key="4">
    <source>
        <dbReference type="EnsemblMetazoa" id="XP_020917743.1"/>
    </source>
</evidence>
<comment type="similarity">
    <text evidence="1 2">Belongs to the heparin-binding growth factors family.</text>
</comment>
<dbReference type="PRINTS" id="PR00263">
    <property type="entry name" value="HBGFFGF"/>
</dbReference>
<dbReference type="GO" id="GO:0008083">
    <property type="term" value="F:growth factor activity"/>
    <property type="evidence" value="ECO:0007669"/>
    <property type="project" value="InterPro"/>
</dbReference>
<protein>
    <recommendedName>
        <fullName evidence="2">Fibroblast growth factor</fullName>
        <shortName evidence="2">FGF</shortName>
    </recommendedName>
</protein>
<dbReference type="SUPFAM" id="SSF50353">
    <property type="entry name" value="Cytokine"/>
    <property type="match status" value="1"/>
</dbReference>
<reference evidence="4" key="1">
    <citation type="submission" date="2022-11" db="UniProtKB">
        <authorList>
            <consortium name="EnsemblMetazoa"/>
        </authorList>
    </citation>
    <scope>IDENTIFICATION</scope>
</reference>
<dbReference type="AlphaFoldDB" id="A0A913YBH6"/>
<feature type="chain" id="PRO_5038172082" description="Fibroblast growth factor" evidence="2">
    <location>
        <begin position="24"/>
        <end position="210"/>
    </location>
</feature>
<evidence type="ECO:0000256" key="2">
    <source>
        <dbReference type="RuleBase" id="RU049442"/>
    </source>
</evidence>
<dbReference type="OMA" id="THCASKG"/>
<keyword evidence="5" id="KW-1185">Reference proteome</keyword>
<dbReference type="Proteomes" id="UP000887567">
    <property type="component" value="Unplaced"/>
</dbReference>
<feature type="signal peptide" evidence="2">
    <location>
        <begin position="1"/>
        <end position="23"/>
    </location>
</feature>
<sequence>MDLSALTFVIVAFLTHCASKGTSSPVNRKIRLHSGIKKTKSRAISERSSSEPVVRAADLPTRRSTVKPPPASLEERVIIYSKTGYFLQIPFSGKIRGSLDKNSKFVQLVMEVVFTSVVRIKGEHTKNYLAMNSDGNLYVSKTANEECLFKETMERTDFHTFASYAYSGKNAMNLSGEWYLAIKRNGKARHALNTTKRQKATQFLVVRRGS</sequence>
<dbReference type="PANTHER" id="PTHR11486">
    <property type="entry name" value="FIBROBLAST GROWTH FACTOR"/>
    <property type="match status" value="1"/>
</dbReference>
<dbReference type="RefSeq" id="XP_020917743.1">
    <property type="nucleotide sequence ID" value="XM_021062084.2"/>
</dbReference>
<proteinExistence type="inferred from homology"/>